<gene>
    <name evidence="3" type="ORF">KHA93_21300</name>
</gene>
<name>A0A942TR09_9BACI</name>
<dbReference type="Gene3D" id="3.40.50.300">
    <property type="entry name" value="P-loop containing nucleotide triphosphate hydrolases"/>
    <property type="match status" value="1"/>
</dbReference>
<reference evidence="3 4" key="1">
    <citation type="submission" date="2021-05" db="EMBL/GenBank/DDBJ databases">
        <title>Novel Bacillus species.</title>
        <authorList>
            <person name="Liu G."/>
        </authorList>
    </citation>
    <scope>NUCLEOTIDE SEQUENCE [LARGE SCALE GENOMIC DNA]</scope>
    <source>
        <strain evidence="3 4">FJAT-49732</strain>
    </source>
</reference>
<evidence type="ECO:0000259" key="2">
    <source>
        <dbReference type="SMART" id="SM00382"/>
    </source>
</evidence>
<sequence length="429" mass="49835">MRENTLKETSFLIRISENSRDVLPNYHDYGIVLEKITQLISAQTDISMKIYIDNENQEELWNVLEEDVAAGHAKLLSNIYDYVETGSITFKNSGAQQGFVIKPAINNSVYFYPDYHVAFVRLPIYQSYTDYERQFIFAENDQCLLAFIKYAYERQREMMNNSISVFTYTEDGVERTHEEITQQVSRDDVLLEEELKNEIYRSIDQFFNESGDFFKTYHIPYKRGILLYGHPGNGKTTLVKSIAGSVSAPVAYWQITEYTTSYSIKEVFSIVAKMAPMILVIEDIDSMPESARSVFLNTLDGATSKEGIFLIGTTNYPERIDPALMNRAGRFDRAYEIKNPNYDLRLQYLYSKKMDRFINETDMMYIAERTEKFSVAQLNELYTSAALQWHYEHSIDIENLIKNLETANKKARNQEWNMDDHSSKVGFGL</sequence>
<dbReference type="PANTHER" id="PTHR23077:SF198">
    <property type="entry name" value="ATP-DEPENDENT ZINC METALLOPROTEASE FTSH"/>
    <property type="match status" value="1"/>
</dbReference>
<dbReference type="SMART" id="SM00382">
    <property type="entry name" value="AAA"/>
    <property type="match status" value="1"/>
</dbReference>
<dbReference type="EMBL" id="JAGYPJ010000001">
    <property type="protein sequence ID" value="MBS4202150.1"/>
    <property type="molecule type" value="Genomic_DNA"/>
</dbReference>
<dbReference type="Gene3D" id="1.10.8.60">
    <property type="match status" value="1"/>
</dbReference>
<dbReference type="InterPro" id="IPR027417">
    <property type="entry name" value="P-loop_NTPase"/>
</dbReference>
<evidence type="ECO:0000256" key="1">
    <source>
        <dbReference type="RuleBase" id="RU003651"/>
    </source>
</evidence>
<proteinExistence type="inferred from homology"/>
<dbReference type="SUPFAM" id="SSF52540">
    <property type="entry name" value="P-loop containing nucleoside triphosphate hydrolases"/>
    <property type="match status" value="1"/>
</dbReference>
<evidence type="ECO:0000313" key="3">
    <source>
        <dbReference type="EMBL" id="MBS4202150.1"/>
    </source>
</evidence>
<dbReference type="GO" id="GO:0016887">
    <property type="term" value="F:ATP hydrolysis activity"/>
    <property type="evidence" value="ECO:0007669"/>
    <property type="project" value="InterPro"/>
</dbReference>
<dbReference type="InterPro" id="IPR050168">
    <property type="entry name" value="AAA_ATPase_domain"/>
</dbReference>
<dbReference type="PANTHER" id="PTHR23077">
    <property type="entry name" value="AAA-FAMILY ATPASE"/>
    <property type="match status" value="1"/>
</dbReference>
<dbReference type="GO" id="GO:0005524">
    <property type="term" value="F:ATP binding"/>
    <property type="evidence" value="ECO:0007669"/>
    <property type="project" value="UniProtKB-KW"/>
</dbReference>
<comment type="caution">
    <text evidence="3">The sequence shown here is derived from an EMBL/GenBank/DDBJ whole genome shotgun (WGS) entry which is preliminary data.</text>
</comment>
<protein>
    <submittedName>
        <fullName evidence="3">ATP-binding protein</fullName>
    </submittedName>
</protein>
<accession>A0A942TR09</accession>
<keyword evidence="4" id="KW-1185">Reference proteome</keyword>
<dbReference type="PROSITE" id="PS00674">
    <property type="entry name" value="AAA"/>
    <property type="match status" value="1"/>
</dbReference>
<comment type="similarity">
    <text evidence="1">Belongs to the AAA ATPase family.</text>
</comment>
<dbReference type="InterPro" id="IPR003960">
    <property type="entry name" value="ATPase_AAA_CS"/>
</dbReference>
<dbReference type="AlphaFoldDB" id="A0A942TR09"/>
<evidence type="ECO:0000313" key="4">
    <source>
        <dbReference type="Proteomes" id="UP000682713"/>
    </source>
</evidence>
<feature type="domain" description="AAA+ ATPase" evidence="2">
    <location>
        <begin position="221"/>
        <end position="341"/>
    </location>
</feature>
<dbReference type="InterPro" id="IPR003959">
    <property type="entry name" value="ATPase_AAA_core"/>
</dbReference>
<dbReference type="Pfam" id="PF00004">
    <property type="entry name" value="AAA"/>
    <property type="match status" value="1"/>
</dbReference>
<dbReference type="CDD" id="cd19481">
    <property type="entry name" value="RecA-like_protease"/>
    <property type="match status" value="1"/>
</dbReference>
<keyword evidence="1" id="KW-0547">Nucleotide-binding</keyword>
<dbReference type="Proteomes" id="UP000682713">
    <property type="component" value="Unassembled WGS sequence"/>
</dbReference>
<organism evidence="3 4">
    <name type="scientific">Lederbergia citrisecunda</name>
    <dbReference type="NCBI Taxonomy" id="2833583"/>
    <lineage>
        <taxon>Bacteria</taxon>
        <taxon>Bacillati</taxon>
        <taxon>Bacillota</taxon>
        <taxon>Bacilli</taxon>
        <taxon>Bacillales</taxon>
        <taxon>Bacillaceae</taxon>
        <taxon>Lederbergia</taxon>
    </lineage>
</organism>
<keyword evidence="1 3" id="KW-0067">ATP-binding</keyword>
<dbReference type="InterPro" id="IPR003593">
    <property type="entry name" value="AAA+_ATPase"/>
</dbReference>